<comment type="caution">
    <text evidence="1">The sequence shown here is derived from an EMBL/GenBank/DDBJ whole genome shotgun (WGS) entry which is preliminary data.</text>
</comment>
<proteinExistence type="predicted"/>
<sequence length="101" mass="11711">MNATLADADEKQSMVDIAKRMIGKISYKMEAVEFKANIYYDKKAIKALVSCYFIFGCMYTVDGRHLLNCISNFYLIPYIDRHIIINQLKLRSSNFGLEDVR</sequence>
<organism evidence="1 2">
    <name type="scientific">Fulvivirga marina</name>
    <dbReference type="NCBI Taxonomy" id="2494733"/>
    <lineage>
        <taxon>Bacteria</taxon>
        <taxon>Pseudomonadati</taxon>
        <taxon>Bacteroidota</taxon>
        <taxon>Cytophagia</taxon>
        <taxon>Cytophagales</taxon>
        <taxon>Fulvivirgaceae</taxon>
        <taxon>Fulvivirga</taxon>
    </lineage>
</organism>
<evidence type="ECO:0000313" key="1">
    <source>
        <dbReference type="EMBL" id="MBL6446421.1"/>
    </source>
</evidence>
<keyword evidence="2" id="KW-1185">Reference proteome</keyword>
<dbReference type="Proteomes" id="UP000614216">
    <property type="component" value="Unassembled WGS sequence"/>
</dbReference>
<evidence type="ECO:0000313" key="2">
    <source>
        <dbReference type="Proteomes" id="UP000614216"/>
    </source>
</evidence>
<protein>
    <submittedName>
        <fullName evidence="1">Uncharacterized protein</fullName>
    </submittedName>
</protein>
<dbReference type="RefSeq" id="WP_202855966.1">
    <property type="nucleotide sequence ID" value="NZ_JAEUGD010000029.1"/>
</dbReference>
<name>A0A937FXU4_9BACT</name>
<dbReference type="AlphaFoldDB" id="A0A937FXU4"/>
<gene>
    <name evidence="1" type="ORF">JMN32_08885</name>
</gene>
<dbReference type="EMBL" id="JAEUGD010000029">
    <property type="protein sequence ID" value="MBL6446421.1"/>
    <property type="molecule type" value="Genomic_DNA"/>
</dbReference>
<reference evidence="1" key="1">
    <citation type="submission" date="2021-01" db="EMBL/GenBank/DDBJ databases">
        <title>Fulvivirga kasyanovii gen. nov., sp nov., a novel member of the phylum Bacteroidetes isolated from seawater in a mussel farm.</title>
        <authorList>
            <person name="Zhao L.-H."/>
            <person name="Wang Z.-J."/>
        </authorList>
    </citation>
    <scope>NUCLEOTIDE SEQUENCE</scope>
    <source>
        <strain evidence="1">29W222</strain>
    </source>
</reference>
<accession>A0A937FXU4</accession>